<name>A0ABW8WII4_9CYAN</name>
<protein>
    <recommendedName>
        <fullName evidence="4">Transposase</fullName>
    </recommendedName>
</protein>
<feature type="compositionally biased region" description="Basic and acidic residues" evidence="1">
    <location>
        <begin position="7"/>
        <end position="22"/>
    </location>
</feature>
<sequence length="44" mass="4894">MGNIRLALREHPKLETTPGDVRDRSDTNKAYLHGLLFSPCLAVS</sequence>
<dbReference type="RefSeq" id="WP_272899759.1">
    <property type="nucleotide sequence ID" value="NZ_JBFQGM010000003.1"/>
</dbReference>
<reference evidence="2 3" key="1">
    <citation type="submission" date="2024-07" db="EMBL/GenBank/DDBJ databases">
        <authorList>
            <person name="Tripathy S."/>
        </authorList>
    </citation>
    <scope>NUCLEOTIDE SEQUENCE [LARGE SCALE GENOMIC DNA]</scope>
    <source>
        <strain evidence="2 3">VB-61278_2</strain>
    </source>
</reference>
<proteinExistence type="predicted"/>
<comment type="caution">
    <text evidence="2">The sequence shown here is derived from an EMBL/GenBank/DDBJ whole genome shotgun (WGS) entry which is preliminary data.</text>
</comment>
<evidence type="ECO:0008006" key="4">
    <source>
        <dbReference type="Google" id="ProtNLM"/>
    </source>
</evidence>
<dbReference type="EMBL" id="JBFQGM010000003">
    <property type="protein sequence ID" value="MFL9460760.1"/>
    <property type="molecule type" value="Genomic_DNA"/>
</dbReference>
<feature type="region of interest" description="Disordered" evidence="1">
    <location>
        <begin position="1"/>
        <end position="22"/>
    </location>
</feature>
<dbReference type="Proteomes" id="UP001628874">
    <property type="component" value="Unassembled WGS sequence"/>
</dbReference>
<evidence type="ECO:0000313" key="2">
    <source>
        <dbReference type="EMBL" id="MFL9460760.1"/>
    </source>
</evidence>
<keyword evidence="3" id="KW-1185">Reference proteome</keyword>
<evidence type="ECO:0000256" key="1">
    <source>
        <dbReference type="SAM" id="MobiDB-lite"/>
    </source>
</evidence>
<gene>
    <name evidence="2" type="ORF">AB0759_08975</name>
</gene>
<evidence type="ECO:0000313" key="3">
    <source>
        <dbReference type="Proteomes" id="UP001628874"/>
    </source>
</evidence>
<accession>A0ABW8WII4</accession>
<organism evidence="2 3">
    <name type="scientific">Scytonema tolypothrichoides VB-61278_2</name>
    <dbReference type="NCBI Taxonomy" id="3232314"/>
    <lineage>
        <taxon>Bacteria</taxon>
        <taxon>Bacillati</taxon>
        <taxon>Cyanobacteriota</taxon>
        <taxon>Cyanophyceae</taxon>
        <taxon>Nostocales</taxon>
        <taxon>Scytonemataceae</taxon>
        <taxon>Scytonema</taxon>
    </lineage>
</organism>